<organism evidence="1 2">
    <name type="scientific">Tuber borchii</name>
    <name type="common">White truffle</name>
    <dbReference type="NCBI Taxonomy" id="42251"/>
    <lineage>
        <taxon>Eukaryota</taxon>
        <taxon>Fungi</taxon>
        <taxon>Dikarya</taxon>
        <taxon>Ascomycota</taxon>
        <taxon>Pezizomycotina</taxon>
        <taxon>Pezizomycetes</taxon>
        <taxon>Pezizales</taxon>
        <taxon>Tuberaceae</taxon>
        <taxon>Tuber</taxon>
    </lineage>
</organism>
<dbReference type="AlphaFoldDB" id="A0A2T6ZAR6"/>
<sequence>MHSAYGKLFNALLEQAETHAVDHKQGSYHIEIRGNEIQIDKASLYGYAPAAPFNAQGIQPLPPNPIAGMIPVPQTCCGTPSTVLASLGQAVSSFNYGTVLRLTTVVHMLMGLLVVLSNNVVVYVKPLQAPGPLHVLTTNPTRTLSDGSA</sequence>
<protein>
    <submittedName>
        <fullName evidence="1">Uncharacterized protein</fullName>
    </submittedName>
</protein>
<accession>A0A2T6ZAR6</accession>
<dbReference type="Proteomes" id="UP000244722">
    <property type="component" value="Unassembled WGS sequence"/>
</dbReference>
<keyword evidence="2" id="KW-1185">Reference proteome</keyword>
<comment type="caution">
    <text evidence="1">The sequence shown here is derived from an EMBL/GenBank/DDBJ whole genome shotgun (WGS) entry which is preliminary data.</text>
</comment>
<evidence type="ECO:0000313" key="2">
    <source>
        <dbReference type="Proteomes" id="UP000244722"/>
    </source>
</evidence>
<name>A0A2T6ZAR6_TUBBO</name>
<dbReference type="EMBL" id="NESQ01000512">
    <property type="protein sequence ID" value="PUU72536.1"/>
    <property type="molecule type" value="Genomic_DNA"/>
</dbReference>
<reference evidence="1 2" key="1">
    <citation type="submission" date="2017-04" db="EMBL/GenBank/DDBJ databases">
        <title>Draft genome sequence of Tuber borchii Vittad., a whitish edible truffle.</title>
        <authorList>
            <consortium name="DOE Joint Genome Institute"/>
            <person name="Murat C."/>
            <person name="Kuo A."/>
            <person name="Barry K.W."/>
            <person name="Clum A."/>
            <person name="Dockter R.B."/>
            <person name="Fauchery L."/>
            <person name="Iotti M."/>
            <person name="Kohler A."/>
            <person name="Labutti K."/>
            <person name="Lindquist E.A."/>
            <person name="Lipzen A."/>
            <person name="Ohm R.A."/>
            <person name="Wang M."/>
            <person name="Grigoriev I.V."/>
            <person name="Zambonelli A."/>
            <person name="Martin F.M."/>
        </authorList>
    </citation>
    <scope>NUCLEOTIDE SEQUENCE [LARGE SCALE GENOMIC DNA]</scope>
    <source>
        <strain evidence="1 2">Tbo3840</strain>
    </source>
</reference>
<evidence type="ECO:0000313" key="1">
    <source>
        <dbReference type="EMBL" id="PUU72536.1"/>
    </source>
</evidence>
<proteinExistence type="predicted"/>
<gene>
    <name evidence="1" type="ORF">B9Z19DRAFT_1111698</name>
</gene>